<evidence type="ECO:0000313" key="1">
    <source>
        <dbReference type="EMBL" id="MBB5853304.1"/>
    </source>
</evidence>
<dbReference type="InterPro" id="IPR003749">
    <property type="entry name" value="ThiS/MoaD-like"/>
</dbReference>
<organism evidence="1 2">
    <name type="scientific">Amycolatopsis umgeniensis</name>
    <dbReference type="NCBI Taxonomy" id="336628"/>
    <lineage>
        <taxon>Bacteria</taxon>
        <taxon>Bacillati</taxon>
        <taxon>Actinomycetota</taxon>
        <taxon>Actinomycetes</taxon>
        <taxon>Pseudonocardiales</taxon>
        <taxon>Pseudonocardiaceae</taxon>
        <taxon>Amycolatopsis</taxon>
    </lineage>
</organism>
<gene>
    <name evidence="1" type="ORF">HDA45_003391</name>
</gene>
<dbReference type="Gene3D" id="3.10.20.30">
    <property type="match status" value="1"/>
</dbReference>
<evidence type="ECO:0000313" key="2">
    <source>
        <dbReference type="Proteomes" id="UP000580861"/>
    </source>
</evidence>
<comment type="caution">
    <text evidence="1">The sequence shown here is derived from an EMBL/GenBank/DDBJ whole genome shotgun (WGS) entry which is preliminary data.</text>
</comment>
<dbReference type="AlphaFoldDB" id="A0A841B478"/>
<proteinExistence type="predicted"/>
<dbReference type="CDD" id="cd00565">
    <property type="entry name" value="Ubl_ThiS"/>
    <property type="match status" value="1"/>
</dbReference>
<name>A0A841B478_9PSEU</name>
<dbReference type="EMBL" id="JACHMX010000001">
    <property type="protein sequence ID" value="MBB5853304.1"/>
    <property type="molecule type" value="Genomic_DNA"/>
</dbReference>
<dbReference type="InterPro" id="IPR012675">
    <property type="entry name" value="Beta-grasp_dom_sf"/>
</dbReference>
<reference evidence="1 2" key="1">
    <citation type="submission" date="2020-08" db="EMBL/GenBank/DDBJ databases">
        <title>Sequencing the genomes of 1000 actinobacteria strains.</title>
        <authorList>
            <person name="Klenk H.-P."/>
        </authorList>
    </citation>
    <scope>NUCLEOTIDE SEQUENCE [LARGE SCALE GENOMIC DNA]</scope>
    <source>
        <strain evidence="1 2">DSM 45272</strain>
    </source>
</reference>
<dbReference type="SUPFAM" id="SSF54285">
    <property type="entry name" value="MoaD/ThiS"/>
    <property type="match status" value="1"/>
</dbReference>
<dbReference type="InterPro" id="IPR010035">
    <property type="entry name" value="Thi_S"/>
</dbReference>
<dbReference type="InterPro" id="IPR016155">
    <property type="entry name" value="Mopterin_synth/thiamin_S_b"/>
</dbReference>
<dbReference type="NCBIfam" id="TIGR01683">
    <property type="entry name" value="thiS"/>
    <property type="match status" value="1"/>
</dbReference>
<sequence>MMEIQVNGQWREFPDGTTVEGVLEALGTAVRGVAVAVDGVVVRRGEWPEAVVRKGASVDILTAVQGG</sequence>
<protein>
    <submittedName>
        <fullName evidence="1">Sulfur carrier protein</fullName>
    </submittedName>
</protein>
<keyword evidence="2" id="KW-1185">Reference proteome</keyword>
<dbReference type="PANTHER" id="PTHR34472:SF1">
    <property type="entry name" value="SULFUR CARRIER PROTEIN THIS"/>
    <property type="match status" value="1"/>
</dbReference>
<dbReference type="Pfam" id="PF02597">
    <property type="entry name" value="ThiS"/>
    <property type="match status" value="1"/>
</dbReference>
<dbReference type="PANTHER" id="PTHR34472">
    <property type="entry name" value="SULFUR CARRIER PROTEIN THIS"/>
    <property type="match status" value="1"/>
</dbReference>
<dbReference type="Proteomes" id="UP000580861">
    <property type="component" value="Unassembled WGS sequence"/>
</dbReference>
<accession>A0A841B478</accession>